<organism evidence="4 5">
    <name type="scientific">Neodiprion lecontei</name>
    <name type="common">Redheaded pine sawfly</name>
    <dbReference type="NCBI Taxonomy" id="441921"/>
    <lineage>
        <taxon>Eukaryota</taxon>
        <taxon>Metazoa</taxon>
        <taxon>Ecdysozoa</taxon>
        <taxon>Arthropoda</taxon>
        <taxon>Hexapoda</taxon>
        <taxon>Insecta</taxon>
        <taxon>Pterygota</taxon>
        <taxon>Neoptera</taxon>
        <taxon>Endopterygota</taxon>
        <taxon>Hymenoptera</taxon>
        <taxon>Tenthredinoidea</taxon>
        <taxon>Diprionidae</taxon>
        <taxon>Diprioninae</taxon>
        <taxon>Neodiprion</taxon>
    </lineage>
</organism>
<dbReference type="RefSeq" id="XP_046589714.1">
    <property type="nucleotide sequence ID" value="XM_046733758.1"/>
</dbReference>
<feature type="region of interest" description="Disordered" evidence="2">
    <location>
        <begin position="1321"/>
        <end position="1340"/>
    </location>
</feature>
<feature type="region of interest" description="Disordered" evidence="2">
    <location>
        <begin position="656"/>
        <end position="691"/>
    </location>
</feature>
<evidence type="ECO:0000259" key="3">
    <source>
        <dbReference type="Pfam" id="PF04558"/>
    </source>
</evidence>
<gene>
    <name evidence="5" type="primary">LOC107227117</name>
</gene>
<name>A0ABM3FNX0_NEOLC</name>
<evidence type="ECO:0000313" key="4">
    <source>
        <dbReference type="Proteomes" id="UP000829291"/>
    </source>
</evidence>
<dbReference type="InterPro" id="IPR007639">
    <property type="entry name" value="Gln-tRNA-synth_Ib_RNA-bd_N"/>
</dbReference>
<keyword evidence="4" id="KW-1185">Reference proteome</keyword>
<dbReference type="Proteomes" id="UP000829291">
    <property type="component" value="Chromosome 3"/>
</dbReference>
<feature type="domain" description="Glutaminyl-tRNA synthetase class Ib non-specific RNA-binding" evidence="3">
    <location>
        <begin position="1465"/>
        <end position="1553"/>
    </location>
</feature>
<evidence type="ECO:0000256" key="2">
    <source>
        <dbReference type="SAM" id="MobiDB-lite"/>
    </source>
</evidence>
<feature type="compositionally biased region" description="Basic and acidic residues" evidence="2">
    <location>
        <begin position="329"/>
        <end position="339"/>
    </location>
</feature>
<sequence>MNNNEKNSHTNNDTTNARACSIAIPKEQSICHSLRLQENPHFLITAKGSQLGYGTHDKTNTDVSTAITTPLPENLIEKSPHVNENLIKDQTYKHWPEKFNKVVPRSVEKPRGRVCDKQEGKNSKILISNDKSEVITTCKRQSRSTGNREILKNKSNDCQKTSCRISGETKSPKVKEVSCNTVLSSVPRIIPQQAPRHKGQKGKEGILAHCTEKVVKKVKKKQDVHFSKKTSAKADMQEKIELDKQRIKKNIENLKKSYEAKKKYRQKIVEIKNLQTNNARDNNDCINAKNENNGAARTRIFNLKKSIQMDKNFSTSKIESNDVNSAPETQHKNEPKSKASDPTNLNCTKCCIDSTRNTIQSSKDVKICCKKDVSKTAEIESIANLIEPSNCDCNRLKQLLVANKFSSISEDKIMYNANSINYGCYSDQPYRKGPNKQQDYRNYAINADIKLTKLEKDKSTVNDDAKYNLMKTLIHPASEINGSQGLNNNTIKFSLYKHQSKDGLANCKDEKTQDVYKNSGSSNSTVNVETASLSNIVTQLPDNMSKMESYETLNAAKITAYLKHPSSSNTSDKIISNLKTNGYKYSKKYRRFNHKEKNMCCNMARYIERMVSNEKKYQKHEKKIDPQRENVKIIIDENSPKTSRIRIVNDRSSVSVVCHGSEKTTSPSRRSNNTAAKNTESSGGESSGYKSYHNDLHKRHFDHSDQAKINSTEHQQIEHVTERKFHNTQTILYHNINDDRFESISSPLDDPVNTQFVGIRENIKSHQNLCEEKLKKRDTETKYTLYDTNKYLSAFTNSLDMYLPCEITAYQMKEVNRSKVFQFNNPELEEKDVDNAEMRIGKYLIENSSDSRDELSEEEESSEQLNSASDAKIDKDKVIVLKKPNNAVQRSLEYVVSKRFLDLNNTEGQDSFIHIPTVPAQHKIITSLQDVKHEEIREAFETSRSTTDLTSALAHNKAAERVKSSISDIETGSGNPKLYLMDKKIVMETDPGYKRIKCSKRLKIKNENLYDSNKVYELWANNKSTANSTDNESQTTRRFICAPSDSKRCRTNKFKFNIFKKIKSCKSEKTTHIPLDQLPKPPSSFLESSAPSQSTMLSSTADTDYWESDTVLNLHKGATLLLHTNPGTKTYTDPTHINHSKRNHITASPEENHDHLHLQSNNRASTSHKDTETYLQSSPAHPINEKQLTAPHVLHTAAPPPPSALPPPYPFCCPFVPYMMQYWQNYQQPPPASKLPLPDGDWQPTVRKNGNEPPPPDMVPIPWFPPMSNVHDHPPRAEMNFTTSNNIHAQPPPEWLMMPRGYAPCFPCSNTTESYLRKTDSSVCKDDEPPVEISENKQDEKKKTVSSKLFKIFRRKNRAEMDTLDDDGKKGKYHRSGSEAKLVRKVQVVENEENNTNGQSIWESPDIAGIVTPEEIGRCFRRGFRADGLTLAGDEYVCTRTPSDTTSEQEEIFNFSDHDTPLDFLLALGFSVDEATAAIRDDEVRNRFKAALTEARIWVPHIATTQGTLLYLLAMKAKPKVMRYFLQLVESIVNKRITNAVKLDAYLKILEKVEEGYVSFVTLFGKDKGNEDDEDTAMMEKQRRRIFYTIYKYAEAEAEEVGKPMTNASVDLLQSLATRYRSAIGPHLQLLACYIGEGLLTKDVQLEAALIYLSRLDSTDVRLTDLEKYCGMPVSERRRLEQGVKMLS</sequence>
<feature type="compositionally biased region" description="Polar residues" evidence="2">
    <location>
        <begin position="314"/>
        <end position="328"/>
    </location>
</feature>
<feature type="compositionally biased region" description="Polar residues" evidence="2">
    <location>
        <begin position="1085"/>
        <end position="1096"/>
    </location>
</feature>
<feature type="region of interest" description="Disordered" evidence="2">
    <location>
        <begin position="314"/>
        <end position="342"/>
    </location>
</feature>
<feature type="domain" description="Glutaminyl-tRNA synthetase class Ib non-specific RNA-binding" evidence="3">
    <location>
        <begin position="1598"/>
        <end position="1674"/>
    </location>
</feature>
<feature type="region of interest" description="Disordered" evidence="2">
    <location>
        <begin position="1072"/>
        <end position="1096"/>
    </location>
</feature>
<evidence type="ECO:0000313" key="5">
    <source>
        <dbReference type="RefSeq" id="XP_046589714.1"/>
    </source>
</evidence>
<dbReference type="GeneID" id="107227117"/>
<reference evidence="5" key="1">
    <citation type="submission" date="2025-08" db="UniProtKB">
        <authorList>
            <consortium name="RefSeq"/>
        </authorList>
    </citation>
    <scope>IDENTIFICATION</scope>
    <source>
        <tissue evidence="5">Thorax and Abdomen</tissue>
    </source>
</reference>
<accession>A0ABM3FNX0</accession>
<feature type="region of interest" description="Disordered" evidence="2">
    <location>
        <begin position="849"/>
        <end position="868"/>
    </location>
</feature>
<dbReference type="Pfam" id="PF04558">
    <property type="entry name" value="tRNA_synt_1c_R1"/>
    <property type="match status" value="2"/>
</dbReference>
<keyword evidence="1" id="KW-0175">Coiled coil</keyword>
<evidence type="ECO:0000256" key="1">
    <source>
        <dbReference type="SAM" id="Coils"/>
    </source>
</evidence>
<feature type="coiled-coil region" evidence="1">
    <location>
        <begin position="237"/>
        <end position="291"/>
    </location>
</feature>
<feature type="compositionally biased region" description="Polar residues" evidence="2">
    <location>
        <begin position="663"/>
        <end position="679"/>
    </location>
</feature>
<dbReference type="InterPro" id="IPR042558">
    <property type="entry name" value="Gln-tRNA-synth_Ib_RNA-bd_N_1"/>
</dbReference>
<proteinExistence type="predicted"/>
<dbReference type="Gene3D" id="1.10.8.1290">
    <property type="entry name" value="Glutaminyl-tRNA synthetase, non-specific RNA binding region part 1, domain 1"/>
    <property type="match status" value="2"/>
</dbReference>
<protein>
    <submittedName>
        <fullName evidence="5">Uncharacterized protein LOC107227117 isoform X1</fullName>
    </submittedName>
</protein>